<sequence length="466" mass="54432">MNTLPSHMFCSKHSDCEAPISVITEILSDNDPIKFENISNEFKTLGFTKVKDLAQTTFGKASSIKLSGDSLRLLYKALEMYDEHLDDLQKSAKLEMEKRNFIRTQQICEELLQQKPNDINILILMAESFFKCGNYEQSIHFLKMAYNLNHSYKMLINIAFNYWKLSNYDSAKYYFVEAIKNSPRYNNCWIYYADLLIKTNDIKNAEYMYVHLLKAYPDSYIIRNKYGKFLLSQKKFNNAQQQFKIALKSEPQCQETLSNLGNLYFLANQCENAILYYRKALEINANLKITWFNLGIVYSKKTDYPKAVQAFEKAIELDSENASALRYLAATYCNQKKMLLSVETYKKCLKLLPDDLEINLELAMIYFHNLNNYIEAENYFKKCIELQPQRDDILKNLYVVYRELKKHKDASDVCMSLGNLYLDKSDLENAKDAFITALYLTPQNADGHWKLGLTFHKLGHYDMALI</sequence>
<dbReference type="PROSITE" id="PS50005">
    <property type="entry name" value="TPR"/>
    <property type="match status" value="4"/>
</dbReference>
<dbReference type="PROSITE" id="PS50293">
    <property type="entry name" value="TPR_REGION"/>
    <property type="match status" value="1"/>
</dbReference>
<dbReference type="Proteomes" id="UP000478052">
    <property type="component" value="Unassembled WGS sequence"/>
</dbReference>
<dbReference type="GO" id="GO:0006493">
    <property type="term" value="P:protein O-linked glycosylation"/>
    <property type="evidence" value="ECO:0007669"/>
    <property type="project" value="InterPro"/>
</dbReference>
<gene>
    <name evidence="2" type="ORF">FWK35_00034494</name>
</gene>
<reference evidence="2 3" key="1">
    <citation type="submission" date="2019-08" db="EMBL/GenBank/DDBJ databases">
        <title>Whole genome of Aphis craccivora.</title>
        <authorList>
            <person name="Voronova N.V."/>
            <person name="Shulinski R.S."/>
            <person name="Bandarenka Y.V."/>
            <person name="Zhorov D.G."/>
            <person name="Warner D."/>
        </authorList>
    </citation>
    <scope>NUCLEOTIDE SEQUENCE [LARGE SCALE GENOMIC DNA]</scope>
    <source>
        <strain evidence="2">180601</strain>
        <tissue evidence="2">Whole Body</tissue>
    </source>
</reference>
<proteinExistence type="predicted"/>
<feature type="repeat" description="TPR" evidence="1">
    <location>
        <begin position="411"/>
        <end position="444"/>
    </location>
</feature>
<dbReference type="Pfam" id="PF13181">
    <property type="entry name" value="TPR_8"/>
    <property type="match status" value="2"/>
</dbReference>
<dbReference type="SUPFAM" id="SSF48452">
    <property type="entry name" value="TPR-like"/>
    <property type="match status" value="2"/>
</dbReference>
<dbReference type="AlphaFoldDB" id="A0A6G0Y060"/>
<keyword evidence="3" id="KW-1185">Reference proteome</keyword>
<feature type="repeat" description="TPR" evidence="1">
    <location>
        <begin position="254"/>
        <end position="287"/>
    </location>
</feature>
<dbReference type="InterPro" id="IPR019734">
    <property type="entry name" value="TPR_rpt"/>
</dbReference>
<feature type="repeat" description="TPR" evidence="1">
    <location>
        <begin position="288"/>
        <end position="321"/>
    </location>
</feature>
<dbReference type="Gene3D" id="1.25.40.10">
    <property type="entry name" value="Tetratricopeptide repeat domain"/>
    <property type="match status" value="4"/>
</dbReference>
<feature type="repeat" description="TPR" evidence="1">
    <location>
        <begin position="322"/>
        <end position="355"/>
    </location>
</feature>
<accession>A0A6G0Y060</accession>
<keyword evidence="1" id="KW-0802">TPR repeat</keyword>
<keyword evidence="2" id="KW-0808">Transferase</keyword>
<protein>
    <submittedName>
        <fullName evidence="2">UDP-N-acetylglucosamine--peptide N-acetylglucosaminyltransferase 110 kDa subunit-like</fullName>
    </submittedName>
</protein>
<evidence type="ECO:0000313" key="2">
    <source>
        <dbReference type="EMBL" id="KAF0746418.1"/>
    </source>
</evidence>
<dbReference type="PANTHER" id="PTHR44366">
    <property type="entry name" value="UDP-N-ACETYLGLUCOSAMINE--PEPTIDE N-ACETYLGLUCOSAMINYLTRANSFERASE 110 KDA SUBUNIT"/>
    <property type="match status" value="1"/>
</dbReference>
<evidence type="ECO:0000256" key="1">
    <source>
        <dbReference type="PROSITE-ProRule" id="PRU00339"/>
    </source>
</evidence>
<dbReference type="Pfam" id="PF00515">
    <property type="entry name" value="TPR_1"/>
    <property type="match status" value="1"/>
</dbReference>
<name>A0A6G0Y060_APHCR</name>
<dbReference type="OrthoDB" id="6618506at2759"/>
<comment type="caution">
    <text evidence="2">The sequence shown here is derived from an EMBL/GenBank/DDBJ whole genome shotgun (WGS) entry which is preliminary data.</text>
</comment>
<evidence type="ECO:0000313" key="3">
    <source>
        <dbReference type="Proteomes" id="UP000478052"/>
    </source>
</evidence>
<dbReference type="SMART" id="SM00028">
    <property type="entry name" value="TPR"/>
    <property type="match status" value="8"/>
</dbReference>
<organism evidence="2 3">
    <name type="scientific">Aphis craccivora</name>
    <name type="common">Cowpea aphid</name>
    <dbReference type="NCBI Taxonomy" id="307492"/>
    <lineage>
        <taxon>Eukaryota</taxon>
        <taxon>Metazoa</taxon>
        <taxon>Ecdysozoa</taxon>
        <taxon>Arthropoda</taxon>
        <taxon>Hexapoda</taxon>
        <taxon>Insecta</taxon>
        <taxon>Pterygota</taxon>
        <taxon>Neoptera</taxon>
        <taxon>Paraneoptera</taxon>
        <taxon>Hemiptera</taxon>
        <taxon>Sternorrhyncha</taxon>
        <taxon>Aphidomorpha</taxon>
        <taxon>Aphidoidea</taxon>
        <taxon>Aphididae</taxon>
        <taxon>Aphidini</taxon>
        <taxon>Aphis</taxon>
        <taxon>Aphis</taxon>
    </lineage>
</organism>
<dbReference type="Pfam" id="PF13432">
    <property type="entry name" value="TPR_16"/>
    <property type="match status" value="1"/>
</dbReference>
<dbReference type="InterPro" id="IPR011990">
    <property type="entry name" value="TPR-like_helical_dom_sf"/>
</dbReference>
<keyword evidence="2" id="KW-0328">Glycosyltransferase</keyword>
<feature type="non-terminal residue" evidence="2">
    <location>
        <position position="466"/>
    </location>
</feature>
<dbReference type="PANTHER" id="PTHR44366:SF1">
    <property type="entry name" value="UDP-N-ACETYLGLUCOSAMINE--PEPTIDE N-ACETYLGLUCOSAMINYLTRANSFERASE 110 KDA SUBUNIT"/>
    <property type="match status" value="1"/>
</dbReference>
<dbReference type="InterPro" id="IPR037919">
    <property type="entry name" value="OGT"/>
</dbReference>
<dbReference type="Pfam" id="PF13414">
    <property type="entry name" value="TPR_11"/>
    <property type="match status" value="1"/>
</dbReference>
<dbReference type="GO" id="GO:0097363">
    <property type="term" value="F:protein O-acetylglucosaminyltransferase activity"/>
    <property type="evidence" value="ECO:0007669"/>
    <property type="project" value="TreeGrafter"/>
</dbReference>
<dbReference type="EMBL" id="VUJU01007215">
    <property type="protein sequence ID" value="KAF0746418.1"/>
    <property type="molecule type" value="Genomic_DNA"/>
</dbReference>